<evidence type="ECO:0000256" key="1">
    <source>
        <dbReference type="SAM" id="MobiDB-lite"/>
    </source>
</evidence>
<evidence type="ECO:0000313" key="2">
    <source>
        <dbReference type="EMBL" id="KOX80424.1"/>
    </source>
</evidence>
<feature type="region of interest" description="Disordered" evidence="1">
    <location>
        <begin position="230"/>
        <end position="256"/>
    </location>
</feature>
<dbReference type="EMBL" id="KQ435700">
    <property type="protein sequence ID" value="KOX80424.1"/>
    <property type="molecule type" value="Genomic_DNA"/>
</dbReference>
<dbReference type="Proteomes" id="UP000053105">
    <property type="component" value="Unassembled WGS sequence"/>
</dbReference>
<feature type="region of interest" description="Disordered" evidence="1">
    <location>
        <begin position="182"/>
        <end position="203"/>
    </location>
</feature>
<dbReference type="AlphaFoldDB" id="A0A0N0U7T4"/>
<keyword evidence="3" id="KW-1185">Reference proteome</keyword>
<reference evidence="2 3" key="1">
    <citation type="submission" date="2015-07" db="EMBL/GenBank/DDBJ databases">
        <title>The genome of Melipona quadrifasciata.</title>
        <authorList>
            <person name="Pan H."/>
            <person name="Kapheim K."/>
        </authorList>
    </citation>
    <scope>NUCLEOTIDE SEQUENCE [LARGE SCALE GENOMIC DNA]</scope>
    <source>
        <strain evidence="2">0111107301</strain>
        <tissue evidence="2">Whole body</tissue>
    </source>
</reference>
<sequence>MAALASAEPRNASESRVTVRRRLRRREFQATSRQPGLNSHLNASEVALAAITADGRLLTRALPATELEPPGKPSWIPRSARYGAAHLSRYSARKFPFGPMFLANRCQERGFDEFYIAVALSRILKQKLQRPHPRASSFPRFKVPLDRLVLKQQDESNSPKIIYRRVLATHLHDEKEYFREFENNLQQGQTGEPEEKRRQGGERGTRIVTVERLIVIEDIRDCPAIPPESLAKFPSVGRDKTTRQNTPSRNGNGQSFSHAYKMKVDLVEHDEKLLILYNFLKGIIVTVHKHSDSRSRLPSCRIADQTHDPLVTHPLRRRSTT</sequence>
<dbReference type="OrthoDB" id="10540453at2759"/>
<evidence type="ECO:0000313" key="3">
    <source>
        <dbReference type="Proteomes" id="UP000053105"/>
    </source>
</evidence>
<feature type="compositionally biased region" description="Polar residues" evidence="1">
    <location>
        <begin position="243"/>
        <end position="256"/>
    </location>
</feature>
<feature type="compositionally biased region" description="Basic and acidic residues" evidence="1">
    <location>
        <begin position="193"/>
        <end position="203"/>
    </location>
</feature>
<proteinExistence type="predicted"/>
<accession>A0A0N0U7T4</accession>
<name>A0A0N0U7T4_9HYME</name>
<organism evidence="2 3">
    <name type="scientific">Melipona quadrifasciata</name>
    <dbReference type="NCBI Taxonomy" id="166423"/>
    <lineage>
        <taxon>Eukaryota</taxon>
        <taxon>Metazoa</taxon>
        <taxon>Ecdysozoa</taxon>
        <taxon>Arthropoda</taxon>
        <taxon>Hexapoda</taxon>
        <taxon>Insecta</taxon>
        <taxon>Pterygota</taxon>
        <taxon>Neoptera</taxon>
        <taxon>Endopterygota</taxon>
        <taxon>Hymenoptera</taxon>
        <taxon>Apocrita</taxon>
        <taxon>Aculeata</taxon>
        <taxon>Apoidea</taxon>
        <taxon>Anthophila</taxon>
        <taxon>Apidae</taxon>
        <taxon>Melipona</taxon>
    </lineage>
</organism>
<gene>
    <name evidence="2" type="ORF">WN51_12907</name>
</gene>
<protein>
    <submittedName>
        <fullName evidence="2">Uncharacterized protein</fullName>
    </submittedName>
</protein>